<dbReference type="PROSITE" id="PS01164">
    <property type="entry name" value="COPPER_AMINE_OXID_1"/>
    <property type="match status" value="1"/>
</dbReference>
<dbReference type="GO" id="GO:0005886">
    <property type="term" value="C:plasma membrane"/>
    <property type="evidence" value="ECO:0007669"/>
    <property type="project" value="TreeGrafter"/>
</dbReference>
<protein>
    <recommendedName>
        <fullName evidence="8">Amine oxidase</fullName>
        <ecNumber evidence="8">1.4.3.-</ecNumber>
    </recommendedName>
</protein>
<dbReference type="InterPro" id="IPR016182">
    <property type="entry name" value="Cu_amine_oxidase_N-reg"/>
</dbReference>
<reference evidence="13" key="1">
    <citation type="journal article" date="2022" name="bioRxiv">
        <title>Sequencing and chromosome-scale assembly of the giantPleurodeles waltlgenome.</title>
        <authorList>
            <person name="Brown T."/>
            <person name="Elewa A."/>
            <person name="Iarovenko S."/>
            <person name="Subramanian E."/>
            <person name="Araus A.J."/>
            <person name="Petzold A."/>
            <person name="Susuki M."/>
            <person name="Suzuki K.-i.T."/>
            <person name="Hayashi T."/>
            <person name="Toyoda A."/>
            <person name="Oliveira C."/>
            <person name="Osipova E."/>
            <person name="Leigh N.D."/>
            <person name="Simon A."/>
            <person name="Yun M.H."/>
        </authorList>
    </citation>
    <scope>NUCLEOTIDE SEQUENCE</scope>
    <source>
        <strain evidence="13">20211129_DDA</strain>
        <tissue evidence="13">Liver</tissue>
    </source>
</reference>
<dbReference type="GO" id="GO:0009308">
    <property type="term" value="P:amine metabolic process"/>
    <property type="evidence" value="ECO:0007669"/>
    <property type="project" value="UniProtKB-UniRule"/>
</dbReference>
<dbReference type="InterPro" id="IPR000269">
    <property type="entry name" value="Cu_amine_oxidase"/>
</dbReference>
<dbReference type="InterPro" id="IPR049947">
    <property type="entry name" value="Cu_Am_Ox_Cu-bd"/>
</dbReference>
<dbReference type="GO" id="GO:0005507">
    <property type="term" value="F:copper ion binding"/>
    <property type="evidence" value="ECO:0007669"/>
    <property type="project" value="InterPro"/>
</dbReference>
<evidence type="ECO:0000256" key="4">
    <source>
        <dbReference type="ARBA" id="ARBA00023002"/>
    </source>
</evidence>
<dbReference type="PRINTS" id="PR00766">
    <property type="entry name" value="CUDAOXIDASE"/>
</dbReference>
<dbReference type="Pfam" id="PF02728">
    <property type="entry name" value="Cu_amine_oxidN3"/>
    <property type="match status" value="1"/>
</dbReference>
<feature type="active site" description="Schiff-base intermediate with substrate; via topaquinone" evidence="6">
    <location>
        <position position="469"/>
    </location>
</feature>
<dbReference type="Pfam" id="PF01179">
    <property type="entry name" value="Cu_amine_oxid"/>
    <property type="match status" value="1"/>
</dbReference>
<proteinExistence type="inferred from homology"/>
<dbReference type="FunFam" id="3.10.450.40:FF:000007">
    <property type="entry name" value="Amine oxidase"/>
    <property type="match status" value="1"/>
</dbReference>
<feature type="domain" description="Copper amine oxidase N2-terminal" evidence="11">
    <location>
        <begin position="76"/>
        <end position="150"/>
    </location>
</feature>
<dbReference type="PANTHER" id="PTHR10638:SF4">
    <property type="entry name" value="RETINA-SPECIFIC COPPER AMINE OXIDASE"/>
    <property type="match status" value="1"/>
</dbReference>
<feature type="chain" id="PRO_5043731396" description="Amine oxidase" evidence="9">
    <location>
        <begin position="29"/>
        <end position="764"/>
    </location>
</feature>
<evidence type="ECO:0000256" key="1">
    <source>
        <dbReference type="ARBA" id="ARBA00007983"/>
    </source>
</evidence>
<dbReference type="SUPFAM" id="SSF49998">
    <property type="entry name" value="Amine oxidase catalytic domain"/>
    <property type="match status" value="1"/>
</dbReference>
<evidence type="ECO:0000256" key="6">
    <source>
        <dbReference type="PIRSR" id="PIRSR600269-50"/>
    </source>
</evidence>
<dbReference type="Gene3D" id="3.10.450.40">
    <property type="match status" value="2"/>
</dbReference>
<feature type="signal peptide" evidence="9">
    <location>
        <begin position="1"/>
        <end position="28"/>
    </location>
</feature>
<evidence type="ECO:0000256" key="5">
    <source>
        <dbReference type="ARBA" id="ARBA00023008"/>
    </source>
</evidence>
<dbReference type="PROSITE" id="PS01165">
    <property type="entry name" value="COPPER_AMINE_OXID_2"/>
    <property type="match status" value="1"/>
</dbReference>
<name>A0AAV7Q716_PLEWA</name>
<accession>A0AAV7Q716</accession>
<sequence>MKAVLVLLALALITILALVCVLLSGAGAKSQDCGGQKHSGQQEKQTVQQEKLDGQGVIFSDLNPTELLEVVYYLQQNLGAGFVDAAEANPSDNCIYYVDVLLPRKQDALNFLDDRGPQPKREALAVVFLGNQQVPNITEYVIGPLPRPTYHSDITLQKYKDQLPYYRRPVIGKEYMEMYSLIYQKEFAKAPIFLKDAFDYDGTNFAALTTVPRGFQSGDRRTWFVLFHNVSGSGFFLHPVGLEILVDHQSLDVSLWRVVKVFYKGKYFNNMVHLEEDYKAGKVIVEKMGKVPSEMDIASMNPLGDPTANTPFQYEPTGPRYSVKDNQVFFQSWSFVFGKHVNSGLRLFDVRFQGERVVYELSVQEAIAIYGSNAPGLLVTRYIDSSFGIGRFSHELVRGVDCPYQATYVETHHMIESQTPETVKNSICIFEQNAGIPLRRHYSNLHSMYYGGLPSTVLVIRAVSTLINYDYVWDFLFYQNGVIEAKVSATGYISSSFLYADGLDFGSRVGEHTLGTLHTHFINYKVDLDIGGTANSFLTQDMKFDTFNIPWQPEVQIQRPKIVRQVVEKENQAAYRLDDKMPRYVHFASNQTNKWGHPRSYRIQIVSFAGEYLPETSPVENSMNWARYKLAVTKRKEEELQSTSIFNQNDPWTPTVKFTDFINEENITNEDLVAWITAGFLHIPHSEDVPNTATAGNAAGFFLRPFNYFNEDPSLYSPDGVYFRSDQKYTTCKVNQLACQLKESSCPLKRPPFTYDGFQNIVTI</sequence>
<evidence type="ECO:0000256" key="3">
    <source>
        <dbReference type="ARBA" id="ARBA00022772"/>
    </source>
</evidence>
<feature type="active site" description="Proton acceptor" evidence="6">
    <location>
        <position position="384"/>
    </location>
</feature>
<dbReference type="InterPro" id="IPR036460">
    <property type="entry name" value="Cu_amine_oxidase_C_sf"/>
</dbReference>
<evidence type="ECO:0000259" key="10">
    <source>
        <dbReference type="Pfam" id="PF01179"/>
    </source>
</evidence>
<dbReference type="GO" id="GO:0008131">
    <property type="term" value="F:primary methylamine oxidase activity"/>
    <property type="evidence" value="ECO:0007669"/>
    <property type="project" value="InterPro"/>
</dbReference>
<dbReference type="InterPro" id="IPR015798">
    <property type="entry name" value="Cu_amine_oxidase_C"/>
</dbReference>
<keyword evidence="2 8" id="KW-0479">Metal-binding</keyword>
<dbReference type="InterPro" id="IPR049948">
    <property type="entry name" value="Cu_Am_ox_TPQ-bd"/>
</dbReference>
<feature type="domain" description="Copper amine oxidase N3-terminal" evidence="12">
    <location>
        <begin position="168"/>
        <end position="266"/>
    </location>
</feature>
<comment type="similarity">
    <text evidence="1 8">Belongs to the copper/topaquinone oxidase family.</text>
</comment>
<comment type="caution">
    <text evidence="13">The sequence shown here is derived from an EMBL/GenBank/DDBJ whole genome shotgun (WGS) entry which is preliminary data.</text>
</comment>
<evidence type="ECO:0000313" key="13">
    <source>
        <dbReference type="EMBL" id="KAJ1136049.1"/>
    </source>
</evidence>
<comment type="PTM">
    <text evidence="7 8">Topaquinone (TPQ) is generated by copper-dependent autoxidation of a specific tyrosyl residue.</text>
</comment>
<organism evidence="13 14">
    <name type="scientific">Pleurodeles waltl</name>
    <name type="common">Iberian ribbed newt</name>
    <dbReference type="NCBI Taxonomy" id="8319"/>
    <lineage>
        <taxon>Eukaryota</taxon>
        <taxon>Metazoa</taxon>
        <taxon>Chordata</taxon>
        <taxon>Craniata</taxon>
        <taxon>Vertebrata</taxon>
        <taxon>Euteleostomi</taxon>
        <taxon>Amphibia</taxon>
        <taxon>Batrachia</taxon>
        <taxon>Caudata</taxon>
        <taxon>Salamandroidea</taxon>
        <taxon>Salamandridae</taxon>
        <taxon>Pleurodelinae</taxon>
        <taxon>Pleurodeles</taxon>
    </lineage>
</organism>
<dbReference type="PANTHER" id="PTHR10638">
    <property type="entry name" value="COPPER AMINE OXIDASE"/>
    <property type="match status" value="1"/>
</dbReference>
<dbReference type="SUPFAM" id="SSF54416">
    <property type="entry name" value="Amine oxidase N-terminal region"/>
    <property type="match status" value="2"/>
</dbReference>
<dbReference type="Proteomes" id="UP001066276">
    <property type="component" value="Chromosome 6"/>
</dbReference>
<dbReference type="GO" id="GO:0048038">
    <property type="term" value="F:quinone binding"/>
    <property type="evidence" value="ECO:0007669"/>
    <property type="project" value="InterPro"/>
</dbReference>
<dbReference type="InterPro" id="IPR015802">
    <property type="entry name" value="Cu_amine_oxidase_N3"/>
</dbReference>
<dbReference type="FunFam" id="2.70.98.20:FF:000002">
    <property type="entry name" value="Amine oxidase"/>
    <property type="match status" value="1"/>
</dbReference>
<evidence type="ECO:0000259" key="12">
    <source>
        <dbReference type="Pfam" id="PF02728"/>
    </source>
</evidence>
<keyword evidence="4 8" id="KW-0560">Oxidoreductase</keyword>
<comment type="cofactor">
    <cofactor evidence="8">
        <name>Cu cation</name>
        <dbReference type="ChEBI" id="CHEBI:23378"/>
    </cofactor>
    <text evidence="8">Contains 1 topaquinone per subunit.</text>
</comment>
<dbReference type="EC" id="1.4.3.-" evidence="8"/>
<feature type="domain" description="Copper amine oxidase catalytic" evidence="10">
    <location>
        <begin position="314"/>
        <end position="715"/>
    </location>
</feature>
<evidence type="ECO:0000259" key="11">
    <source>
        <dbReference type="Pfam" id="PF02727"/>
    </source>
</evidence>
<evidence type="ECO:0000256" key="9">
    <source>
        <dbReference type="SAM" id="SignalP"/>
    </source>
</evidence>
<evidence type="ECO:0000256" key="7">
    <source>
        <dbReference type="PIRSR" id="PIRSR600269-51"/>
    </source>
</evidence>
<dbReference type="Pfam" id="PF02727">
    <property type="entry name" value="Cu_amine_oxidN2"/>
    <property type="match status" value="1"/>
</dbReference>
<dbReference type="AlphaFoldDB" id="A0AAV7Q716"/>
<gene>
    <name evidence="13" type="ORF">NDU88_002474</name>
</gene>
<dbReference type="Gene3D" id="2.70.98.20">
    <property type="entry name" value="Copper amine oxidase, catalytic domain"/>
    <property type="match status" value="1"/>
</dbReference>
<keyword evidence="9" id="KW-0732">Signal</keyword>
<keyword evidence="5 8" id="KW-0186">Copper</keyword>
<evidence type="ECO:0000256" key="8">
    <source>
        <dbReference type="RuleBase" id="RU000672"/>
    </source>
</evidence>
<keyword evidence="3 6" id="KW-0801">TPQ</keyword>
<dbReference type="FunFam" id="3.10.450.40:FF:000001">
    <property type="entry name" value="Amine oxidase"/>
    <property type="match status" value="1"/>
</dbReference>
<feature type="modified residue" description="2',4',5'-topaquinone" evidence="7">
    <location>
        <position position="469"/>
    </location>
</feature>
<keyword evidence="14" id="KW-1185">Reference proteome</keyword>
<dbReference type="InterPro" id="IPR015800">
    <property type="entry name" value="Cu_amine_oxidase_N2"/>
</dbReference>
<evidence type="ECO:0000256" key="2">
    <source>
        <dbReference type="ARBA" id="ARBA00022723"/>
    </source>
</evidence>
<evidence type="ECO:0000313" key="14">
    <source>
        <dbReference type="Proteomes" id="UP001066276"/>
    </source>
</evidence>
<dbReference type="EMBL" id="JANPWB010000010">
    <property type="protein sequence ID" value="KAJ1136049.1"/>
    <property type="molecule type" value="Genomic_DNA"/>
</dbReference>